<dbReference type="AlphaFoldDB" id="C7DHE1"/>
<dbReference type="PROSITE" id="PS51704">
    <property type="entry name" value="GP_PDE"/>
    <property type="match status" value="1"/>
</dbReference>
<dbReference type="Pfam" id="PF03009">
    <property type="entry name" value="GDPD"/>
    <property type="match status" value="1"/>
</dbReference>
<dbReference type="PROSITE" id="PS50007">
    <property type="entry name" value="PIPLC_X_DOMAIN"/>
    <property type="match status" value="1"/>
</dbReference>
<dbReference type="InterPro" id="IPR030395">
    <property type="entry name" value="GP_PDE_dom"/>
</dbReference>
<name>C7DHE1_MICA2</name>
<dbReference type="SUPFAM" id="SSF51695">
    <property type="entry name" value="PLC-like phosphodiesterases"/>
    <property type="match status" value="1"/>
</dbReference>
<feature type="domain" description="GP-PDE" evidence="1">
    <location>
        <begin position="11"/>
        <end position="231"/>
    </location>
</feature>
<dbReference type="PANTHER" id="PTHR46211:SF14">
    <property type="entry name" value="GLYCEROPHOSPHODIESTER PHOSPHODIESTERASE"/>
    <property type="match status" value="1"/>
</dbReference>
<dbReference type="GO" id="GO:0006629">
    <property type="term" value="P:lipid metabolic process"/>
    <property type="evidence" value="ECO:0007669"/>
    <property type="project" value="InterPro"/>
</dbReference>
<evidence type="ECO:0000259" key="1">
    <source>
        <dbReference type="PROSITE" id="PS51704"/>
    </source>
</evidence>
<reference evidence="2 3" key="1">
    <citation type="journal article" date="2009" name="Genome Biol.">
        <title>Community-wide analysis of microbial genome sequence signatures.</title>
        <authorList>
            <person name="Dick G.J."/>
            <person name="Andersson A.F."/>
            <person name="Baker B.J."/>
            <person name="Simmons S.L."/>
            <person name="Thomas B.C."/>
            <person name="Yelton A.P."/>
            <person name="Banfield J.F."/>
        </authorList>
    </citation>
    <scope>NUCLEOTIDE SEQUENCE [LARGE SCALE GENOMIC DNA]</scope>
    <source>
        <strain evidence="2">ARMAN-2</strain>
    </source>
</reference>
<organism evidence="2 3">
    <name type="scientific">Candidatus Micrarchaeum acidiphilum ARMAN-2</name>
    <dbReference type="NCBI Taxonomy" id="425595"/>
    <lineage>
        <taxon>Archaea</taxon>
        <taxon>Candidatus Micrarchaeota</taxon>
        <taxon>Candidatus Micrarchaeia</taxon>
        <taxon>Candidatus Micrarchaeales</taxon>
        <taxon>Candidatus Micrarchaeaceae</taxon>
        <taxon>Candidatus Micrarchaeum</taxon>
    </lineage>
</organism>
<dbReference type="EMBL" id="GG697240">
    <property type="protein sequence ID" value="EET90043.1"/>
    <property type="molecule type" value="Genomic_DNA"/>
</dbReference>
<dbReference type="CDD" id="cd08556">
    <property type="entry name" value="GDPD"/>
    <property type="match status" value="1"/>
</dbReference>
<dbReference type="PANTHER" id="PTHR46211">
    <property type="entry name" value="GLYCEROPHOSPHORYL DIESTER PHOSPHODIESTERASE"/>
    <property type="match status" value="1"/>
</dbReference>
<gene>
    <name evidence="2" type="ORF">UNLARM2_0485</name>
</gene>
<dbReference type="GO" id="GO:0008081">
    <property type="term" value="F:phosphoric diester hydrolase activity"/>
    <property type="evidence" value="ECO:0007669"/>
    <property type="project" value="InterPro"/>
</dbReference>
<dbReference type="Proteomes" id="UP000332487">
    <property type="component" value="Unassembled WGS sequence"/>
</dbReference>
<evidence type="ECO:0000313" key="2">
    <source>
        <dbReference type="EMBL" id="EET90043.1"/>
    </source>
</evidence>
<evidence type="ECO:0000313" key="3">
    <source>
        <dbReference type="Proteomes" id="UP000332487"/>
    </source>
</evidence>
<accession>C7DHE1</accession>
<sequence length="236" mass="26127">MELVLDRLGRGAVIGHRGYPQVYPENTIASFVAALKAGADFVELDVQRTVDDQIVVFHDNSLKRLLRLDSNISGMTWNALRTHRIDGHGIPTLASALKAISRFGEGAGVLIEIKHPADTQYVLDVVKESGMKGRVAIISFHGSALSIDAGIPTGLLYMRRNRKIEFAGINGSEIILPQYKHLTRSSVEKAHMLGLKVVTWTVDTKEEMENAWMLGVDGIITDNPKLGRETFELLRR</sequence>
<proteinExistence type="predicted"/>
<dbReference type="InterPro" id="IPR017946">
    <property type="entry name" value="PLC-like_Pdiesterase_TIM-brl"/>
</dbReference>
<protein>
    <submittedName>
        <fullName evidence="2">Glycerophosphoryl diester phosphodiesterase</fullName>
    </submittedName>
</protein>
<reference evidence="2 3" key="2">
    <citation type="journal article" date="2010" name="Proc. Natl. Acad. Sci. U.S.A.">
        <title>Enigmatic, ultrasmall, uncultivated Archaea.</title>
        <authorList>
            <person name="Baker B.J."/>
            <person name="Comolli L.R."/>
            <person name="Dick G.J."/>
            <person name="Hauser L.J."/>
            <person name="Hyatt D."/>
            <person name="Dill B.D."/>
            <person name="Land M.L."/>
            <person name="Verberkmoes N.C."/>
            <person name="Hettich R.L."/>
            <person name="Banfield J.F."/>
        </authorList>
    </citation>
    <scope>NUCLEOTIDE SEQUENCE [LARGE SCALE GENOMIC DNA]</scope>
    <source>
        <strain evidence="2">ARMAN-2</strain>
    </source>
</reference>
<dbReference type="Gene3D" id="3.20.20.190">
    <property type="entry name" value="Phosphatidylinositol (PI) phosphodiesterase"/>
    <property type="match status" value="1"/>
</dbReference>
<keyword evidence="3" id="KW-1185">Reference proteome</keyword>